<evidence type="ECO:0000256" key="1">
    <source>
        <dbReference type="ARBA" id="ARBA00004761"/>
    </source>
</evidence>
<keyword evidence="4" id="KW-0456">Lyase</keyword>
<dbReference type="Gene3D" id="3.20.20.70">
    <property type="entry name" value="Aldolase class I"/>
    <property type="match status" value="1"/>
</dbReference>
<evidence type="ECO:0000313" key="6">
    <source>
        <dbReference type="EMBL" id="PSR22350.1"/>
    </source>
</evidence>
<evidence type="ECO:0000256" key="4">
    <source>
        <dbReference type="ARBA" id="ARBA00023239"/>
    </source>
</evidence>
<dbReference type="GO" id="GO:0016829">
    <property type="term" value="F:lyase activity"/>
    <property type="evidence" value="ECO:0007669"/>
    <property type="project" value="UniProtKB-KW"/>
</dbReference>
<evidence type="ECO:0000256" key="2">
    <source>
        <dbReference type="ARBA" id="ARBA00006906"/>
    </source>
</evidence>
<evidence type="ECO:0000313" key="7">
    <source>
        <dbReference type="Proteomes" id="UP000241848"/>
    </source>
</evidence>
<dbReference type="Proteomes" id="UP000241848">
    <property type="component" value="Unassembled WGS sequence"/>
</dbReference>
<dbReference type="InterPro" id="IPR013785">
    <property type="entry name" value="Aldolase_TIM"/>
</dbReference>
<name>A0A2T2WJE7_9FIRM</name>
<dbReference type="PANTHER" id="PTHR30246:SF1">
    <property type="entry name" value="2-DEHYDRO-3-DEOXY-6-PHOSPHOGALACTONATE ALDOLASE-RELATED"/>
    <property type="match status" value="1"/>
</dbReference>
<proteinExistence type="inferred from homology"/>
<sequence length="199" mass="21197">MQVEDLVRQMRRSHLIAVIRALSSVEAQAKAERALAAGVEVLEIAWTTPNSDDVIRSLQQEAAIVGAGTVLTAEAAERAINAGAEFLFAPNFSREVLALTQSRQVVYIPGVLTPRDVADAIAAGLTLLKLFPAASGGISHFKALREPFPGLEWIPTGGVTWDTIDQWLDHGAVGVGMGSALFDHADLAGAVNHLRNARQ</sequence>
<dbReference type="CDD" id="cd00452">
    <property type="entry name" value="KDPG_aldolase"/>
    <property type="match status" value="1"/>
</dbReference>
<keyword evidence="5" id="KW-0119">Carbohydrate metabolism</keyword>
<dbReference type="SUPFAM" id="SSF51569">
    <property type="entry name" value="Aldolase"/>
    <property type="match status" value="1"/>
</dbReference>
<dbReference type="EMBL" id="PXYV01000018">
    <property type="protein sequence ID" value="PSR22350.1"/>
    <property type="molecule type" value="Genomic_DNA"/>
</dbReference>
<dbReference type="NCBIfam" id="TIGR01182">
    <property type="entry name" value="eda"/>
    <property type="match status" value="1"/>
</dbReference>
<dbReference type="PROSITE" id="PS00160">
    <property type="entry name" value="ALDOLASE_KDPG_KHG_2"/>
    <property type="match status" value="1"/>
</dbReference>
<evidence type="ECO:0000256" key="5">
    <source>
        <dbReference type="ARBA" id="ARBA00023277"/>
    </source>
</evidence>
<organism evidence="6 7">
    <name type="scientific">Sulfobacillus acidophilus</name>
    <dbReference type="NCBI Taxonomy" id="53633"/>
    <lineage>
        <taxon>Bacteria</taxon>
        <taxon>Bacillati</taxon>
        <taxon>Bacillota</taxon>
        <taxon>Clostridia</taxon>
        <taxon>Eubacteriales</taxon>
        <taxon>Clostridiales Family XVII. Incertae Sedis</taxon>
        <taxon>Sulfobacillus</taxon>
    </lineage>
</organism>
<comment type="caution">
    <text evidence="6">The sequence shown here is derived from an EMBL/GenBank/DDBJ whole genome shotgun (WGS) entry which is preliminary data.</text>
</comment>
<gene>
    <name evidence="6" type="ORF">C7B45_06965</name>
</gene>
<dbReference type="PANTHER" id="PTHR30246">
    <property type="entry name" value="2-KETO-3-DEOXY-6-PHOSPHOGLUCONATE ALDOLASE"/>
    <property type="match status" value="1"/>
</dbReference>
<comment type="subunit">
    <text evidence="3">Homotrimer.</text>
</comment>
<dbReference type="InterPro" id="IPR031338">
    <property type="entry name" value="KDPG/KHG_AS_2"/>
</dbReference>
<evidence type="ECO:0000256" key="3">
    <source>
        <dbReference type="ARBA" id="ARBA00011233"/>
    </source>
</evidence>
<reference evidence="6 7" key="1">
    <citation type="journal article" date="2014" name="BMC Genomics">
        <title>Comparison of environmental and isolate Sulfobacillus genomes reveals diverse carbon, sulfur, nitrogen, and hydrogen metabolisms.</title>
        <authorList>
            <person name="Justice N.B."/>
            <person name="Norman A."/>
            <person name="Brown C.T."/>
            <person name="Singh A."/>
            <person name="Thomas B.C."/>
            <person name="Banfield J.F."/>
        </authorList>
    </citation>
    <scope>NUCLEOTIDE SEQUENCE [LARGE SCALE GENOMIC DNA]</scope>
    <source>
        <strain evidence="6">AMDSBA3</strain>
    </source>
</reference>
<dbReference type="InterPro" id="IPR000887">
    <property type="entry name" value="Aldlse_KDPG_KHG"/>
</dbReference>
<protein>
    <submittedName>
        <fullName evidence="6">2-dehydro-3-deoxyphosphogluconate aldolase</fullName>
    </submittedName>
</protein>
<dbReference type="Pfam" id="PF01081">
    <property type="entry name" value="Aldolase"/>
    <property type="match status" value="1"/>
</dbReference>
<comment type="pathway">
    <text evidence="1">Carbohydrate acid metabolism.</text>
</comment>
<comment type="similarity">
    <text evidence="2">Belongs to the KHG/KDPG aldolase family.</text>
</comment>
<accession>A0A2T2WJE7</accession>
<dbReference type="AlphaFoldDB" id="A0A2T2WJE7"/>